<feature type="domain" description="Luciferase-like" evidence="3">
    <location>
        <begin position="10"/>
        <end position="314"/>
    </location>
</feature>
<dbReference type="Pfam" id="PF00296">
    <property type="entry name" value="Bac_luciferase"/>
    <property type="match status" value="1"/>
</dbReference>
<sequence length="365" mass="40081">MTAKKQNSIEIGVYTLADIGPDPFTGKTISAKQRMDEIIQAAKLADEAGLDIFGVGEHHRLDYAVSSPAVVLSAMAYATKQIKLTSATSVLSTLDPVRLYEDFATVDLISGGRAEIIAGRGAFVESFPLFGYSTNDYNELFSEHLDLLLKLNENEIVSWNGKFRSALTEAEIAPRSIQKQLPIWIGVGGTPESAERAGKLGVGMALAILGGDPLRFKPLVDIYRKAGIEAGHSPDALKVGVTGHTYLAETTEQAMDEFYPYYANYWNYVNRQRGMGTRMSRGDFEQLASPETALFVGSPEQVVEKILRQHELFGHTRFLAQVDIGGVPFHKVERNIELLATEVIPRLNKAIGNDEKQDTDLISIS</sequence>
<dbReference type="RefSeq" id="WP_301857650.1">
    <property type="nucleotide sequence ID" value="NZ_JAUJWU010000007.1"/>
</dbReference>
<evidence type="ECO:0000256" key="2">
    <source>
        <dbReference type="ARBA" id="ARBA00023033"/>
    </source>
</evidence>
<dbReference type="EMBL" id="JAUJWU010000007">
    <property type="protein sequence ID" value="MDN7247417.1"/>
    <property type="molecule type" value="Genomic_DNA"/>
</dbReference>
<keyword evidence="1" id="KW-0560">Oxidoreductase</keyword>
<dbReference type="Gene3D" id="3.20.20.30">
    <property type="entry name" value="Luciferase-like domain"/>
    <property type="match status" value="1"/>
</dbReference>
<gene>
    <name evidence="4" type="ORF">QWY13_18300</name>
</gene>
<evidence type="ECO:0000313" key="4">
    <source>
        <dbReference type="EMBL" id="MDN7247417.1"/>
    </source>
</evidence>
<evidence type="ECO:0000256" key="1">
    <source>
        <dbReference type="ARBA" id="ARBA00023002"/>
    </source>
</evidence>
<organism evidence="4 5">
    <name type="scientific">Planococcus shenhongbingii</name>
    <dbReference type="NCBI Taxonomy" id="3058398"/>
    <lineage>
        <taxon>Bacteria</taxon>
        <taxon>Bacillati</taxon>
        <taxon>Bacillota</taxon>
        <taxon>Bacilli</taxon>
        <taxon>Bacillales</taxon>
        <taxon>Caryophanaceae</taxon>
        <taxon>Planococcus</taxon>
    </lineage>
</organism>
<proteinExistence type="predicted"/>
<name>A0ABT8NID0_9BACL</name>
<protein>
    <submittedName>
        <fullName evidence="4">LLM class flavin-dependent oxidoreductase</fullName>
    </submittedName>
</protein>
<keyword evidence="5" id="KW-1185">Reference proteome</keyword>
<dbReference type="SUPFAM" id="SSF51679">
    <property type="entry name" value="Bacterial luciferase-like"/>
    <property type="match status" value="1"/>
</dbReference>
<keyword evidence="2" id="KW-0503">Monooxygenase</keyword>
<evidence type="ECO:0000259" key="3">
    <source>
        <dbReference type="Pfam" id="PF00296"/>
    </source>
</evidence>
<evidence type="ECO:0000313" key="5">
    <source>
        <dbReference type="Proteomes" id="UP001172142"/>
    </source>
</evidence>
<dbReference type="InterPro" id="IPR036661">
    <property type="entry name" value="Luciferase-like_sf"/>
</dbReference>
<comment type="caution">
    <text evidence="4">The sequence shown here is derived from an EMBL/GenBank/DDBJ whole genome shotgun (WGS) entry which is preliminary data.</text>
</comment>
<dbReference type="PANTHER" id="PTHR30137:SF8">
    <property type="entry name" value="BLR5498 PROTEIN"/>
    <property type="match status" value="1"/>
</dbReference>
<dbReference type="InterPro" id="IPR011251">
    <property type="entry name" value="Luciferase-like_dom"/>
</dbReference>
<dbReference type="PANTHER" id="PTHR30137">
    <property type="entry name" value="LUCIFERASE-LIKE MONOOXYGENASE"/>
    <property type="match status" value="1"/>
</dbReference>
<reference evidence="4 5" key="1">
    <citation type="submission" date="2023-07" db="EMBL/GenBank/DDBJ databases">
        <title>Novel species in genus Planococcus.</title>
        <authorList>
            <person name="Ning S."/>
        </authorList>
    </citation>
    <scope>NUCLEOTIDE SEQUENCE [LARGE SCALE GENOMIC DNA]</scope>
    <source>
        <strain evidence="4 5">N017</strain>
    </source>
</reference>
<accession>A0ABT8NID0</accession>
<dbReference type="InterPro" id="IPR050766">
    <property type="entry name" value="Bact_Lucif_Oxidored"/>
</dbReference>
<dbReference type="Proteomes" id="UP001172142">
    <property type="component" value="Unassembled WGS sequence"/>
</dbReference>